<accession>A0A9N9IWR7</accession>
<dbReference type="Proteomes" id="UP000789508">
    <property type="component" value="Unassembled WGS sequence"/>
</dbReference>
<dbReference type="AlphaFoldDB" id="A0A9N9IWR7"/>
<feature type="region of interest" description="Disordered" evidence="1">
    <location>
        <begin position="55"/>
        <end position="80"/>
    </location>
</feature>
<feature type="region of interest" description="Disordered" evidence="1">
    <location>
        <begin position="221"/>
        <end position="244"/>
    </location>
</feature>
<organism evidence="2 3">
    <name type="scientific">Ambispora leptoticha</name>
    <dbReference type="NCBI Taxonomy" id="144679"/>
    <lineage>
        <taxon>Eukaryota</taxon>
        <taxon>Fungi</taxon>
        <taxon>Fungi incertae sedis</taxon>
        <taxon>Mucoromycota</taxon>
        <taxon>Glomeromycotina</taxon>
        <taxon>Glomeromycetes</taxon>
        <taxon>Archaeosporales</taxon>
        <taxon>Ambisporaceae</taxon>
        <taxon>Ambispora</taxon>
    </lineage>
</organism>
<comment type="caution">
    <text evidence="2">The sequence shown here is derived from an EMBL/GenBank/DDBJ whole genome shotgun (WGS) entry which is preliminary data.</text>
</comment>
<evidence type="ECO:0000256" key="1">
    <source>
        <dbReference type="SAM" id="MobiDB-lite"/>
    </source>
</evidence>
<dbReference type="EMBL" id="CAJVPS010042920">
    <property type="protein sequence ID" value="CAG8754872.1"/>
    <property type="molecule type" value="Genomic_DNA"/>
</dbReference>
<evidence type="ECO:0000313" key="3">
    <source>
        <dbReference type="Proteomes" id="UP000789508"/>
    </source>
</evidence>
<evidence type="ECO:0000313" key="2">
    <source>
        <dbReference type="EMBL" id="CAG8754872.1"/>
    </source>
</evidence>
<feature type="non-terminal residue" evidence="2">
    <location>
        <position position="1"/>
    </location>
</feature>
<dbReference type="OrthoDB" id="1711136at2759"/>
<reference evidence="2" key="1">
    <citation type="submission" date="2021-06" db="EMBL/GenBank/DDBJ databases">
        <authorList>
            <person name="Kallberg Y."/>
            <person name="Tangrot J."/>
            <person name="Rosling A."/>
        </authorList>
    </citation>
    <scope>NUCLEOTIDE SEQUENCE</scope>
    <source>
        <strain evidence="2">FL130A</strain>
    </source>
</reference>
<protein>
    <submittedName>
        <fullName evidence="2">8083_t:CDS:1</fullName>
    </submittedName>
</protein>
<name>A0A9N9IWR7_9GLOM</name>
<proteinExistence type="predicted"/>
<sequence>NQIFKMERTRLAVELPNCFCNVPASSVYSEEFGLLYECHYRHANPWQKVVDQYTKENDDKENGGSNQEEEGAKVNVDPSSRHTCSLNSGSSNGFCGFHVHKRSWDMFMRAYMRNERVKRCERELSICPYFNFTFCIVFGIQNEYPKRHPPAPNCFCGKPVVLRTARDSRLMFSCANYHISGARPKCTWHLYAEEVPFNNTDFCTHPLISMQATRLLEQIDETSTTNDSPSVEKTEISVAANDQP</sequence>
<feature type="non-terminal residue" evidence="2">
    <location>
        <position position="244"/>
    </location>
</feature>
<keyword evidence="3" id="KW-1185">Reference proteome</keyword>
<gene>
    <name evidence="2" type="ORF">ALEPTO_LOCUS13434</name>
</gene>